<feature type="coiled-coil region" evidence="2">
    <location>
        <begin position="225"/>
        <end position="259"/>
    </location>
</feature>
<dbReference type="PANTHER" id="PTHR32114">
    <property type="entry name" value="ABC TRANSPORTER ABCH.3"/>
    <property type="match status" value="1"/>
</dbReference>
<sequence>MASLNDLQQQIKNHHLTKPSYTPPNPNFWTLEIDLDTVQALILQSYGSLDDFIAHCSVLPVVHKPTTPRPDIDAITLTKEAFLSRIQKRQAKIDDFKGQLRDADARFNEEWLDQYDEDKYKSYCKLQKEWDEYDKCANEIEDTNHKILSLQHDKDGLRAKQQQLQTQLQESKDRLSKYQTMVETIDLAQQWDDYDEFVLYHKLLRGRFEKELDTWKRTFFNLDSKLNLKQQKLNLKKRIDEVQNAFNEHNISHARLQERIETHNRLKQQYLLSVQAVNHLQFDADLLKIVVNDFKNYKKWIYENHILNHIVAFVNNVIKLSCHHTTKPFQLHFVVGNTNEVVDDPQSFKGRFDVHWLIRNHNPTTDSQPTHIVSAKLASGFQKFIISIALRLAFTRFHNNPPCKQLFVDEGFIGLDRFNITMVPGFLRRLLDFFDSVILVSHIEYLLENVDVSVHITRNPDNRSHLQFGSQLSFH</sequence>
<reference evidence="5" key="2">
    <citation type="submission" date="2012-11" db="EMBL/GenBank/DDBJ databases">
        <authorList>
            <person name="Kuo A."/>
            <person name="Curtis B.A."/>
            <person name="Tanifuji G."/>
            <person name="Burki F."/>
            <person name="Gruber A."/>
            <person name="Irimia M."/>
            <person name="Maruyama S."/>
            <person name="Arias M.C."/>
            <person name="Ball S.G."/>
            <person name="Gile G.H."/>
            <person name="Hirakawa Y."/>
            <person name="Hopkins J.F."/>
            <person name="Rensing S.A."/>
            <person name="Schmutz J."/>
            <person name="Symeonidi A."/>
            <person name="Elias M."/>
            <person name="Eveleigh R.J."/>
            <person name="Herman E.K."/>
            <person name="Klute M.J."/>
            <person name="Nakayama T."/>
            <person name="Obornik M."/>
            <person name="Reyes-Prieto A."/>
            <person name="Armbrust E.V."/>
            <person name="Aves S.J."/>
            <person name="Beiko R.G."/>
            <person name="Coutinho P."/>
            <person name="Dacks J.B."/>
            <person name="Durnford D.G."/>
            <person name="Fast N.M."/>
            <person name="Green B.R."/>
            <person name="Grisdale C."/>
            <person name="Hempe F."/>
            <person name="Henrissat B."/>
            <person name="Hoppner M.P."/>
            <person name="Ishida K.-I."/>
            <person name="Kim E."/>
            <person name="Koreny L."/>
            <person name="Kroth P.G."/>
            <person name="Liu Y."/>
            <person name="Malik S.-B."/>
            <person name="Maier U.G."/>
            <person name="McRose D."/>
            <person name="Mock T."/>
            <person name="Neilson J.A."/>
            <person name="Onodera N.T."/>
            <person name="Poole A.M."/>
            <person name="Pritham E.J."/>
            <person name="Richards T.A."/>
            <person name="Rocap G."/>
            <person name="Roy S.W."/>
            <person name="Sarai C."/>
            <person name="Schaack S."/>
            <person name="Shirato S."/>
            <person name="Slamovits C.H."/>
            <person name="Spencer D.F."/>
            <person name="Suzuki S."/>
            <person name="Worden A.Z."/>
            <person name="Zauner S."/>
            <person name="Barry K."/>
            <person name="Bell C."/>
            <person name="Bharti A.K."/>
            <person name="Crow J.A."/>
            <person name="Grimwood J."/>
            <person name="Kramer R."/>
            <person name="Lindquist E."/>
            <person name="Lucas S."/>
            <person name="Salamov A."/>
            <person name="McFadden G.I."/>
            <person name="Lane C.E."/>
            <person name="Keeling P.J."/>
            <person name="Gray M.W."/>
            <person name="Grigoriev I.V."/>
            <person name="Archibald J.M."/>
        </authorList>
    </citation>
    <scope>NUCLEOTIDE SEQUENCE</scope>
    <source>
        <strain evidence="5">CCMP2712</strain>
    </source>
</reference>
<dbReference type="EMBL" id="JH992971">
    <property type="protein sequence ID" value="EKX52876.1"/>
    <property type="molecule type" value="Genomic_DNA"/>
</dbReference>
<name>L1JWD4_GUITC</name>
<dbReference type="SUPFAM" id="SSF52540">
    <property type="entry name" value="P-loop containing nucleoside triphosphate hydrolases"/>
    <property type="match status" value="1"/>
</dbReference>
<evidence type="ECO:0000256" key="1">
    <source>
        <dbReference type="ARBA" id="ARBA00004229"/>
    </source>
</evidence>
<dbReference type="GeneID" id="17309678"/>
<gene>
    <name evidence="3" type="ORF">GUITHDRAFT_133295</name>
</gene>
<reference evidence="4" key="3">
    <citation type="submission" date="2016-03" db="UniProtKB">
        <authorList>
            <consortium name="EnsemblProtists"/>
        </authorList>
    </citation>
    <scope>IDENTIFICATION</scope>
</reference>
<accession>L1JWD4</accession>
<feature type="coiled-coil region" evidence="2">
    <location>
        <begin position="154"/>
        <end position="181"/>
    </location>
</feature>
<dbReference type="RefSeq" id="XP_005839856.1">
    <property type="nucleotide sequence ID" value="XM_005839799.1"/>
</dbReference>
<keyword evidence="2" id="KW-0175">Coiled coil</keyword>
<keyword evidence="5" id="KW-1185">Reference proteome</keyword>
<comment type="subcellular location">
    <subcellularLocation>
        <location evidence="1">Plastid</location>
        <location evidence="1">Chloroplast</location>
    </subcellularLocation>
</comment>
<evidence type="ECO:0000313" key="5">
    <source>
        <dbReference type="Proteomes" id="UP000011087"/>
    </source>
</evidence>
<dbReference type="KEGG" id="gtt:GUITHDRAFT_133295"/>
<dbReference type="Proteomes" id="UP000011087">
    <property type="component" value="Unassembled WGS sequence"/>
</dbReference>
<evidence type="ECO:0000256" key="2">
    <source>
        <dbReference type="SAM" id="Coils"/>
    </source>
</evidence>
<dbReference type="PaxDb" id="55529-EKX52876"/>
<dbReference type="AlphaFoldDB" id="L1JWD4"/>
<reference evidence="3 5" key="1">
    <citation type="journal article" date="2012" name="Nature">
        <title>Algal genomes reveal evolutionary mosaicism and the fate of nucleomorphs.</title>
        <authorList>
            <consortium name="DOE Joint Genome Institute"/>
            <person name="Curtis B.A."/>
            <person name="Tanifuji G."/>
            <person name="Burki F."/>
            <person name="Gruber A."/>
            <person name="Irimia M."/>
            <person name="Maruyama S."/>
            <person name="Arias M.C."/>
            <person name="Ball S.G."/>
            <person name="Gile G.H."/>
            <person name="Hirakawa Y."/>
            <person name="Hopkins J.F."/>
            <person name="Kuo A."/>
            <person name="Rensing S.A."/>
            <person name="Schmutz J."/>
            <person name="Symeonidi A."/>
            <person name="Elias M."/>
            <person name="Eveleigh R.J."/>
            <person name="Herman E.K."/>
            <person name="Klute M.J."/>
            <person name="Nakayama T."/>
            <person name="Obornik M."/>
            <person name="Reyes-Prieto A."/>
            <person name="Armbrust E.V."/>
            <person name="Aves S.J."/>
            <person name="Beiko R.G."/>
            <person name="Coutinho P."/>
            <person name="Dacks J.B."/>
            <person name="Durnford D.G."/>
            <person name="Fast N.M."/>
            <person name="Green B.R."/>
            <person name="Grisdale C.J."/>
            <person name="Hempel F."/>
            <person name="Henrissat B."/>
            <person name="Hoppner M.P."/>
            <person name="Ishida K."/>
            <person name="Kim E."/>
            <person name="Koreny L."/>
            <person name="Kroth P.G."/>
            <person name="Liu Y."/>
            <person name="Malik S.B."/>
            <person name="Maier U.G."/>
            <person name="McRose D."/>
            <person name="Mock T."/>
            <person name="Neilson J.A."/>
            <person name="Onodera N.T."/>
            <person name="Poole A.M."/>
            <person name="Pritham E.J."/>
            <person name="Richards T.A."/>
            <person name="Rocap G."/>
            <person name="Roy S.W."/>
            <person name="Sarai C."/>
            <person name="Schaack S."/>
            <person name="Shirato S."/>
            <person name="Slamovits C.H."/>
            <person name="Spencer D.F."/>
            <person name="Suzuki S."/>
            <person name="Worden A.Z."/>
            <person name="Zauner S."/>
            <person name="Barry K."/>
            <person name="Bell C."/>
            <person name="Bharti A.K."/>
            <person name="Crow J.A."/>
            <person name="Grimwood J."/>
            <person name="Kramer R."/>
            <person name="Lindquist E."/>
            <person name="Lucas S."/>
            <person name="Salamov A."/>
            <person name="McFadden G.I."/>
            <person name="Lane C.E."/>
            <person name="Keeling P.J."/>
            <person name="Gray M.W."/>
            <person name="Grigoriev I.V."/>
            <person name="Archibald J.M."/>
        </authorList>
    </citation>
    <scope>NUCLEOTIDE SEQUENCE</scope>
    <source>
        <strain evidence="3 5">CCMP2712</strain>
    </source>
</reference>
<protein>
    <submittedName>
        <fullName evidence="3 4">Uncharacterized protein</fullName>
    </submittedName>
</protein>
<evidence type="ECO:0000313" key="4">
    <source>
        <dbReference type="EnsemblProtists" id="EKX52876"/>
    </source>
</evidence>
<dbReference type="EnsemblProtists" id="EKX52876">
    <property type="protein sequence ID" value="EKX52876"/>
    <property type="gene ID" value="GUITHDRAFT_133295"/>
</dbReference>
<dbReference type="InterPro" id="IPR027417">
    <property type="entry name" value="P-loop_NTPase"/>
</dbReference>
<dbReference type="Gene3D" id="3.40.50.300">
    <property type="entry name" value="P-loop containing nucleotide triphosphate hydrolases"/>
    <property type="match status" value="1"/>
</dbReference>
<proteinExistence type="predicted"/>
<dbReference type="HOGENOM" id="CLU_575498_0_0_1"/>
<dbReference type="GO" id="GO:0009507">
    <property type="term" value="C:chloroplast"/>
    <property type="evidence" value="ECO:0007669"/>
    <property type="project" value="UniProtKB-SubCell"/>
</dbReference>
<organism evidence="3">
    <name type="scientific">Guillardia theta (strain CCMP2712)</name>
    <name type="common">Cryptophyte</name>
    <dbReference type="NCBI Taxonomy" id="905079"/>
    <lineage>
        <taxon>Eukaryota</taxon>
        <taxon>Cryptophyceae</taxon>
        <taxon>Pyrenomonadales</taxon>
        <taxon>Geminigeraceae</taxon>
        <taxon>Guillardia</taxon>
    </lineage>
</organism>
<dbReference type="PANTHER" id="PTHR32114:SF2">
    <property type="entry name" value="ABC TRANSPORTER ABCH.3"/>
    <property type="match status" value="1"/>
</dbReference>
<evidence type="ECO:0000313" key="3">
    <source>
        <dbReference type="EMBL" id="EKX52876.1"/>
    </source>
</evidence>